<evidence type="ECO:0000313" key="2">
    <source>
        <dbReference type="Proteomes" id="UP000318288"/>
    </source>
</evidence>
<protein>
    <submittedName>
        <fullName evidence="1">Uncharacterized protein</fullName>
    </submittedName>
</protein>
<gene>
    <name evidence="1" type="ORF">Poly51_00230</name>
</gene>
<dbReference type="EMBL" id="SJPW01000001">
    <property type="protein sequence ID" value="TWU59751.1"/>
    <property type="molecule type" value="Genomic_DNA"/>
</dbReference>
<proteinExistence type="predicted"/>
<name>A0A5C6FE43_9BACT</name>
<reference evidence="1 2" key="1">
    <citation type="submission" date="2019-02" db="EMBL/GenBank/DDBJ databases">
        <title>Deep-cultivation of Planctomycetes and their phenomic and genomic characterization uncovers novel biology.</title>
        <authorList>
            <person name="Wiegand S."/>
            <person name="Jogler M."/>
            <person name="Boedeker C."/>
            <person name="Pinto D."/>
            <person name="Vollmers J."/>
            <person name="Rivas-Marin E."/>
            <person name="Kohn T."/>
            <person name="Peeters S.H."/>
            <person name="Heuer A."/>
            <person name="Rast P."/>
            <person name="Oberbeckmann S."/>
            <person name="Bunk B."/>
            <person name="Jeske O."/>
            <person name="Meyerdierks A."/>
            <person name="Storesund J.E."/>
            <person name="Kallscheuer N."/>
            <person name="Luecker S."/>
            <person name="Lage O.M."/>
            <person name="Pohl T."/>
            <person name="Merkel B.J."/>
            <person name="Hornburger P."/>
            <person name="Mueller R.-W."/>
            <person name="Bruemmer F."/>
            <person name="Labrenz M."/>
            <person name="Spormann A.M."/>
            <person name="Op Den Camp H."/>
            <person name="Overmann J."/>
            <person name="Amann R."/>
            <person name="Jetten M.S.M."/>
            <person name="Mascher T."/>
            <person name="Medema M.H."/>
            <person name="Devos D.P."/>
            <person name="Kaster A.-K."/>
            <person name="Ovreas L."/>
            <person name="Rohde M."/>
            <person name="Galperin M.Y."/>
            <person name="Jogler C."/>
        </authorList>
    </citation>
    <scope>NUCLEOTIDE SEQUENCE [LARGE SCALE GENOMIC DNA]</scope>
    <source>
        <strain evidence="1 2">Poly51</strain>
    </source>
</reference>
<keyword evidence="2" id="KW-1185">Reference proteome</keyword>
<comment type="caution">
    <text evidence="1">The sequence shown here is derived from an EMBL/GenBank/DDBJ whole genome shotgun (WGS) entry which is preliminary data.</text>
</comment>
<accession>A0A5C6FE43</accession>
<dbReference type="AlphaFoldDB" id="A0A5C6FE43"/>
<sequence>MEWNEMIENGWDVDAFAHEFAGKPAMLRSLIAVPSYLERTPAKER</sequence>
<dbReference type="Proteomes" id="UP000318288">
    <property type="component" value="Unassembled WGS sequence"/>
</dbReference>
<organism evidence="1 2">
    <name type="scientific">Rubripirellula tenax</name>
    <dbReference type="NCBI Taxonomy" id="2528015"/>
    <lineage>
        <taxon>Bacteria</taxon>
        <taxon>Pseudomonadati</taxon>
        <taxon>Planctomycetota</taxon>
        <taxon>Planctomycetia</taxon>
        <taxon>Pirellulales</taxon>
        <taxon>Pirellulaceae</taxon>
        <taxon>Rubripirellula</taxon>
    </lineage>
</organism>
<evidence type="ECO:0000313" key="1">
    <source>
        <dbReference type="EMBL" id="TWU59751.1"/>
    </source>
</evidence>
<dbReference type="RefSeq" id="WP_186775254.1">
    <property type="nucleotide sequence ID" value="NZ_SJPW01000001.1"/>
</dbReference>